<comment type="caution">
    <text evidence="2">The sequence shown here is derived from an EMBL/GenBank/DDBJ whole genome shotgun (WGS) entry which is preliminary data.</text>
</comment>
<dbReference type="GO" id="GO:0070042">
    <property type="term" value="F:rRNA (uridine-N3-)-methyltransferase activity"/>
    <property type="evidence" value="ECO:0007669"/>
    <property type="project" value="InterPro"/>
</dbReference>
<name>A0A8K0H4L7_9ROSA</name>
<protein>
    <recommendedName>
        <fullName evidence="1">25S rRNA (uridine-N(3))-methyltransferase BMT5-like domain-containing protein</fullName>
    </recommendedName>
</protein>
<dbReference type="GO" id="GO:0005737">
    <property type="term" value="C:cytoplasm"/>
    <property type="evidence" value="ECO:0007669"/>
    <property type="project" value="TreeGrafter"/>
</dbReference>
<keyword evidence="3" id="KW-1185">Reference proteome</keyword>
<dbReference type="PANTHER" id="PTHR11538:SF26">
    <property type="entry name" value="FERREDOXIN-FOLD ANTICODON-BINDING DOMAIN-CONTAINING PROTEIN 1"/>
    <property type="match status" value="1"/>
</dbReference>
<evidence type="ECO:0000259" key="1">
    <source>
        <dbReference type="Pfam" id="PF10354"/>
    </source>
</evidence>
<dbReference type="AlphaFoldDB" id="A0A8K0H4L7"/>
<dbReference type="PANTHER" id="PTHR11538">
    <property type="entry name" value="PHENYLALANYL-TRNA SYNTHETASE"/>
    <property type="match status" value="1"/>
</dbReference>
<feature type="domain" description="25S rRNA (uridine-N(3))-methyltransferase BMT5-like" evidence="1">
    <location>
        <begin position="2"/>
        <end position="67"/>
    </location>
</feature>
<reference evidence="2" key="1">
    <citation type="submission" date="2020-03" db="EMBL/GenBank/DDBJ databases">
        <title>A high-quality chromosome-level genome assembly of a woody plant with both climbing and erect habits, Rhamnella rubrinervis.</title>
        <authorList>
            <person name="Lu Z."/>
            <person name="Yang Y."/>
            <person name="Zhu X."/>
            <person name="Sun Y."/>
        </authorList>
    </citation>
    <scope>NUCLEOTIDE SEQUENCE</scope>
    <source>
        <strain evidence="2">BYM</strain>
        <tissue evidence="2">Leaf</tissue>
    </source>
</reference>
<evidence type="ECO:0000313" key="2">
    <source>
        <dbReference type="EMBL" id="KAF3445393.1"/>
    </source>
</evidence>
<organism evidence="2 3">
    <name type="scientific">Rhamnella rubrinervis</name>
    <dbReference type="NCBI Taxonomy" id="2594499"/>
    <lineage>
        <taxon>Eukaryota</taxon>
        <taxon>Viridiplantae</taxon>
        <taxon>Streptophyta</taxon>
        <taxon>Embryophyta</taxon>
        <taxon>Tracheophyta</taxon>
        <taxon>Spermatophyta</taxon>
        <taxon>Magnoliopsida</taxon>
        <taxon>eudicotyledons</taxon>
        <taxon>Gunneridae</taxon>
        <taxon>Pentapetalae</taxon>
        <taxon>rosids</taxon>
        <taxon>fabids</taxon>
        <taxon>Rosales</taxon>
        <taxon>Rhamnaceae</taxon>
        <taxon>rhamnoid group</taxon>
        <taxon>Rhamneae</taxon>
        <taxon>Rhamnella</taxon>
    </lineage>
</organism>
<accession>A0A8K0H4L7</accession>
<evidence type="ECO:0000313" key="3">
    <source>
        <dbReference type="Proteomes" id="UP000796880"/>
    </source>
</evidence>
<dbReference type="InterPro" id="IPR019446">
    <property type="entry name" value="BMT5-like"/>
</dbReference>
<dbReference type="OrthoDB" id="1178409at2759"/>
<dbReference type="GO" id="GO:0070475">
    <property type="term" value="P:rRNA base methylation"/>
    <property type="evidence" value="ECO:0007669"/>
    <property type="project" value="InterPro"/>
</dbReference>
<proteinExistence type="predicted"/>
<dbReference type="Proteomes" id="UP000796880">
    <property type="component" value="Unassembled WGS sequence"/>
</dbReference>
<dbReference type="EMBL" id="VOIH02000005">
    <property type="protein sequence ID" value="KAF3445393.1"/>
    <property type="molecule type" value="Genomic_DNA"/>
</dbReference>
<dbReference type="Pfam" id="PF10354">
    <property type="entry name" value="BMT5-like"/>
    <property type="match status" value="1"/>
</dbReference>
<gene>
    <name evidence="2" type="ORF">FNV43_RR10569</name>
</gene>
<sequence length="342" mass="39715">MHRSLVYRFFRNARGMLRANGEIHVNHKNKHPFCLWNIEELASKNYLALTERVDFKIEDYPGYNNKRGDSNRCDEPFYLGECSTFKFVLPYTSRVTTYLGLTYQRPQHFQIGNPSTSNLHFNYPQTSHGTLVNHNPQRFEFPVTELTSFGFGHAQKGYNTMVNRNFEHVASPVITGPQQFQAHEQQSTSSDFAYPNTGRIRYTNPNFGFGELPLTITERRKEHIGTHEQQSTSFDFVYPNTGHIRYTNPNFGYGELPLTITERRKEHVGPVFTSHIGYTTEVSGRNEYNVGSRINELRLDVEREMDLAPGRTLNGDICAARELHRLNSLRYVVRRYGREEPF</sequence>